<sequence>MTQGLRWLRITAISLGLTAGLLVLLLAALPSLLQPALNHWLPTLLGSTEHPATLHIARLSWNRLHLQHLQLSLADGSQLQLHNLHLNWHPAELLQGRLRELQLQEIRLSLPAPSAEKLAKAAAANAGERVREQFNQAISIPPFSQWLQLPLQQLRIDRILLQHPAASATLQASVNQQQWRLHGDVQLTGLSAPWQLELQLQSSGQWLLLLAEQSQLLLQQYGMVEQDTDHTRLQLDQRLELAALSERLPQLAGLPLPLGQLLAKATLQLPNNGVLPRDLQLTSASTLTTIARPLHATAHWQSGEWLLSVTKEQPASDWLLHLQGMPQQIRLPAADLHLQASQQLQGRCHADLSHCHLHGQLQQQLHNSAGISVANLQLQPDLHWQPDGLTLQLPLQAQLQNGQALQAGLPLQQASLQGTLSAALDAAGNWQLHSEQGLTSQLQLAALPGWQLPPLALTLLPQLAAEGNLYATQVGEQLRVAPLRLQLQPATLRQPANRHHATTELQLQASTLQCRPTLTRRGLLSRCELSLALGPSSFQGWPIPDVQLQGPLQWRQLDKQPLLTGQLQLQAARQQLQLRLNLQHDVSAGRGNLQWHLNDTPLNWDSLNLSSMAALTKIQFLSGHLAGQGWVDWQQQQDGWLVTPDISLRADNLSAIYDNSVALEGWNALLALRRPFQGDYLLDAQFSGQKLNPGIELSNLLARSQTRIPADLSWAQIEIYEMHTDLLGGRIHTPLIRYDSRREINSFGIEISRIQLGQIAALEPGSGVQANGTLDGLLPIVLTPQGPQIPAGNLFARDPGGVIRYQSPAADALGQSDQSVGLAMQILENFHYNQLQTGVLYQPDGQLDLALQFQGKNPDFFGGQATHLNVNLEYNLLDFLESLRVTQDVITRLEEKYQ</sequence>
<evidence type="ECO:0008006" key="3">
    <source>
        <dbReference type="Google" id="ProtNLM"/>
    </source>
</evidence>
<name>A0A9X7UUF3_9GAMM</name>
<dbReference type="Pfam" id="PF11739">
    <property type="entry name" value="YdbH-like"/>
    <property type="match status" value="1"/>
</dbReference>
<proteinExistence type="predicted"/>
<protein>
    <recommendedName>
        <fullName evidence="3">Dicarboxylate transport domain-containing protein</fullName>
    </recommendedName>
</protein>
<dbReference type="RefSeq" id="WP_228345587.1">
    <property type="nucleotide sequence ID" value="NZ_CP046056.1"/>
</dbReference>
<reference evidence="1 2" key="1">
    <citation type="submission" date="2019-11" db="EMBL/GenBank/DDBJ databases">
        <title>Venatorbacter sp. nov. a predator of Campylobacter and other Gram-negative bacteria.</title>
        <authorList>
            <person name="Saeedi A."/>
            <person name="Cummings N.J."/>
            <person name="Connerton I.F."/>
            <person name="Connerton P.L."/>
        </authorList>
    </citation>
    <scope>NUCLEOTIDE SEQUENCE [LARGE SCALE GENOMIC DNA]</scope>
    <source>
        <strain evidence="1">XL5</strain>
    </source>
</reference>
<dbReference type="AlphaFoldDB" id="A0A9X7UUF3"/>
<keyword evidence="2" id="KW-1185">Reference proteome</keyword>
<dbReference type="EMBL" id="CP046056">
    <property type="protein sequence ID" value="QQD23073.1"/>
    <property type="molecule type" value="Genomic_DNA"/>
</dbReference>
<dbReference type="InterPro" id="IPR021730">
    <property type="entry name" value="YdbH"/>
</dbReference>
<organism evidence="1 2">
    <name type="scientific">Venatoribacter cucullus</name>
    <dbReference type="NCBI Taxonomy" id="2661630"/>
    <lineage>
        <taxon>Bacteria</taxon>
        <taxon>Pseudomonadati</taxon>
        <taxon>Pseudomonadota</taxon>
        <taxon>Gammaproteobacteria</taxon>
        <taxon>Oceanospirillales</taxon>
        <taxon>Oceanospirillaceae</taxon>
        <taxon>Venatoribacter</taxon>
    </lineage>
</organism>
<evidence type="ECO:0000313" key="1">
    <source>
        <dbReference type="EMBL" id="QQD23073.1"/>
    </source>
</evidence>
<dbReference type="KEGG" id="vcw:GJQ55_00665"/>
<dbReference type="Proteomes" id="UP000596074">
    <property type="component" value="Chromosome"/>
</dbReference>
<gene>
    <name evidence="1" type="ORF">GJQ55_00665</name>
</gene>
<accession>A0A9X7UUF3</accession>
<evidence type="ECO:0000313" key="2">
    <source>
        <dbReference type="Proteomes" id="UP000596074"/>
    </source>
</evidence>